<evidence type="ECO:0000313" key="9">
    <source>
        <dbReference type="EMBL" id="VFJ62041.1"/>
    </source>
</evidence>
<evidence type="ECO:0000256" key="3">
    <source>
        <dbReference type="ARBA" id="ARBA00022475"/>
    </source>
</evidence>
<evidence type="ECO:0000256" key="4">
    <source>
        <dbReference type="ARBA" id="ARBA00022692"/>
    </source>
</evidence>
<keyword evidence="2 7" id="KW-0813">Transport</keyword>
<dbReference type="EMBL" id="CAADFD010000069">
    <property type="protein sequence ID" value="VFJ62041.1"/>
    <property type="molecule type" value="Genomic_DNA"/>
</dbReference>
<dbReference type="AlphaFoldDB" id="A0A450T6B1"/>
<dbReference type="Pfam" id="PF19300">
    <property type="entry name" value="BPD_transp_1_N"/>
    <property type="match status" value="1"/>
</dbReference>
<comment type="subcellular location">
    <subcellularLocation>
        <location evidence="1 7">Cell membrane</location>
        <topology evidence="1 7">Multi-pass membrane protein</topology>
    </subcellularLocation>
</comment>
<keyword evidence="3" id="KW-1003">Cell membrane</keyword>
<dbReference type="EMBL" id="CAADEW010000154">
    <property type="protein sequence ID" value="VFJ63699.1"/>
    <property type="molecule type" value="Genomic_DNA"/>
</dbReference>
<dbReference type="GO" id="GO:0055085">
    <property type="term" value="P:transmembrane transport"/>
    <property type="evidence" value="ECO:0007669"/>
    <property type="project" value="InterPro"/>
</dbReference>
<feature type="transmembrane region" description="Helical" evidence="7">
    <location>
        <begin position="133"/>
        <end position="154"/>
    </location>
</feature>
<evidence type="ECO:0000256" key="7">
    <source>
        <dbReference type="RuleBase" id="RU363032"/>
    </source>
</evidence>
<dbReference type="PANTHER" id="PTHR43163:SF2">
    <property type="entry name" value="ABC TRANSPORTER PERMEASE PROTEIN"/>
    <property type="match status" value="1"/>
</dbReference>
<feature type="transmembrane region" description="Helical" evidence="7">
    <location>
        <begin position="9"/>
        <end position="27"/>
    </location>
</feature>
<evidence type="ECO:0000256" key="1">
    <source>
        <dbReference type="ARBA" id="ARBA00004651"/>
    </source>
</evidence>
<organism evidence="9">
    <name type="scientific">Candidatus Kentrum sp. FW</name>
    <dbReference type="NCBI Taxonomy" id="2126338"/>
    <lineage>
        <taxon>Bacteria</taxon>
        <taxon>Pseudomonadati</taxon>
        <taxon>Pseudomonadota</taxon>
        <taxon>Gammaproteobacteria</taxon>
        <taxon>Candidatus Kentrum</taxon>
    </lineage>
</organism>
<keyword evidence="6 7" id="KW-0472">Membrane</keyword>
<evidence type="ECO:0000256" key="6">
    <source>
        <dbReference type="ARBA" id="ARBA00023136"/>
    </source>
</evidence>
<comment type="similarity">
    <text evidence="7">Belongs to the binding-protein-dependent transport system permease family.</text>
</comment>
<reference evidence="9" key="1">
    <citation type="submission" date="2019-02" db="EMBL/GenBank/DDBJ databases">
        <authorList>
            <person name="Gruber-Vodicka R. H."/>
            <person name="Seah K. B. B."/>
        </authorList>
    </citation>
    <scope>NUCLEOTIDE SEQUENCE</scope>
    <source>
        <strain evidence="9">BECK_BZ106</strain>
        <strain evidence="10">BECK_BZ15</strain>
    </source>
</reference>
<dbReference type="SUPFAM" id="SSF161098">
    <property type="entry name" value="MetI-like"/>
    <property type="match status" value="1"/>
</dbReference>
<evidence type="ECO:0000256" key="2">
    <source>
        <dbReference type="ARBA" id="ARBA00022448"/>
    </source>
</evidence>
<feature type="domain" description="ABC transmembrane type-1" evidence="8">
    <location>
        <begin position="94"/>
        <end position="311"/>
    </location>
</feature>
<feature type="transmembrane region" description="Helical" evidence="7">
    <location>
        <begin position="242"/>
        <end position="270"/>
    </location>
</feature>
<sequence>MSAFILRRLIQSIVVLLAVGLIAFWLFRYVGDPIDNLVGQETTLEQREELRERLGLNDPFFVQYAAFLGNALRGDFGFSYQHRRPVWDMIMERLPATLELSLVAAILALMIGVPMGVYTGIRRDGFLAQSFMAISLIGISLPTFVIGILLILVFGVQLRLLPTFGRGEVVALGWWTTGLLTTSGIKALIMPAITLALFQITLIMRMVRSEMIEVLQTDYIRFARARGLSNRRIYFGHALKNTLVPVITITGLQLGSIIAFAIITESVFQWPGMGLMFIQAINDVDIPVMAAYLCLISFFFVVINLIVDLLYYLVDPRLRVERGDLRFPFGN</sequence>
<dbReference type="InterPro" id="IPR000515">
    <property type="entry name" value="MetI-like"/>
</dbReference>
<dbReference type="InterPro" id="IPR035906">
    <property type="entry name" value="MetI-like_sf"/>
</dbReference>
<gene>
    <name evidence="10" type="ORF">BECKFW1821A_GA0114235_11544</name>
    <name evidence="9" type="ORF">BECKFW1821B_GA0114236_106913</name>
</gene>
<keyword evidence="5 7" id="KW-1133">Transmembrane helix</keyword>
<dbReference type="CDD" id="cd06261">
    <property type="entry name" value="TM_PBP2"/>
    <property type="match status" value="1"/>
</dbReference>
<dbReference type="InterPro" id="IPR045621">
    <property type="entry name" value="BPD_transp_1_N"/>
</dbReference>
<dbReference type="PANTHER" id="PTHR43163">
    <property type="entry name" value="DIPEPTIDE TRANSPORT SYSTEM PERMEASE PROTEIN DPPB-RELATED"/>
    <property type="match status" value="1"/>
</dbReference>
<accession>A0A450T6B1</accession>
<dbReference type="PROSITE" id="PS50928">
    <property type="entry name" value="ABC_TM1"/>
    <property type="match status" value="1"/>
</dbReference>
<evidence type="ECO:0000259" key="8">
    <source>
        <dbReference type="PROSITE" id="PS50928"/>
    </source>
</evidence>
<dbReference type="Pfam" id="PF00528">
    <property type="entry name" value="BPD_transp_1"/>
    <property type="match status" value="1"/>
</dbReference>
<protein>
    <submittedName>
        <fullName evidence="9">Peptide/nickel transport system permease protein</fullName>
    </submittedName>
</protein>
<keyword evidence="4 7" id="KW-0812">Transmembrane</keyword>
<evidence type="ECO:0000313" key="10">
    <source>
        <dbReference type="EMBL" id="VFJ63699.1"/>
    </source>
</evidence>
<dbReference type="Gene3D" id="1.10.3720.10">
    <property type="entry name" value="MetI-like"/>
    <property type="match status" value="1"/>
</dbReference>
<feature type="transmembrane region" description="Helical" evidence="7">
    <location>
        <begin position="174"/>
        <end position="198"/>
    </location>
</feature>
<proteinExistence type="inferred from homology"/>
<evidence type="ECO:0000256" key="5">
    <source>
        <dbReference type="ARBA" id="ARBA00022989"/>
    </source>
</evidence>
<feature type="transmembrane region" description="Helical" evidence="7">
    <location>
        <begin position="100"/>
        <end position="121"/>
    </location>
</feature>
<name>A0A450T6B1_9GAMM</name>
<dbReference type="GO" id="GO:0005886">
    <property type="term" value="C:plasma membrane"/>
    <property type="evidence" value="ECO:0007669"/>
    <property type="project" value="UniProtKB-SubCell"/>
</dbReference>
<feature type="transmembrane region" description="Helical" evidence="7">
    <location>
        <begin position="290"/>
        <end position="314"/>
    </location>
</feature>